<evidence type="ECO:0000259" key="3">
    <source>
        <dbReference type="PROSITE" id="PS51253"/>
    </source>
</evidence>
<evidence type="ECO:0000313" key="4">
    <source>
        <dbReference type="EMBL" id="CAG8620021.1"/>
    </source>
</evidence>
<feature type="region of interest" description="Disordered" evidence="2">
    <location>
        <begin position="225"/>
        <end position="246"/>
    </location>
</feature>
<dbReference type="Proteomes" id="UP000789706">
    <property type="component" value="Unassembled WGS sequence"/>
</dbReference>
<evidence type="ECO:0000256" key="1">
    <source>
        <dbReference type="ARBA" id="ARBA00023125"/>
    </source>
</evidence>
<dbReference type="InterPro" id="IPR050863">
    <property type="entry name" value="CenT-Element_Derived"/>
</dbReference>
<dbReference type="AlphaFoldDB" id="A0A9N9GR33"/>
<dbReference type="OrthoDB" id="2447222at2759"/>
<dbReference type="GO" id="GO:0003677">
    <property type="term" value="F:DNA binding"/>
    <property type="evidence" value="ECO:0007669"/>
    <property type="project" value="UniProtKB-KW"/>
</dbReference>
<name>A0A9N9GR33_9GLOM</name>
<dbReference type="EMBL" id="CAJVPK010002874">
    <property type="protein sequence ID" value="CAG8620021.1"/>
    <property type="molecule type" value="Genomic_DNA"/>
</dbReference>
<evidence type="ECO:0000313" key="5">
    <source>
        <dbReference type="Proteomes" id="UP000789706"/>
    </source>
</evidence>
<dbReference type="PROSITE" id="PS51253">
    <property type="entry name" value="HTH_CENPB"/>
    <property type="match status" value="1"/>
</dbReference>
<protein>
    <submittedName>
        <fullName evidence="4">4126_t:CDS:1</fullName>
    </submittedName>
</protein>
<accession>A0A9N9GR33</accession>
<comment type="caution">
    <text evidence="4">The sequence shown here is derived from an EMBL/GenBank/DDBJ whole genome shotgun (WGS) entry which is preliminary data.</text>
</comment>
<dbReference type="PANTHER" id="PTHR19303:SF73">
    <property type="entry name" value="PROTEIN PDC2"/>
    <property type="match status" value="1"/>
</dbReference>
<dbReference type="PANTHER" id="PTHR19303">
    <property type="entry name" value="TRANSPOSON"/>
    <property type="match status" value="1"/>
</dbReference>
<sequence>IAGGMIISDEILQEKEREFATHFNIEESQLNFFKGWLTKFKKRNNIHMYKLHGEVESAPLESLAEEYLKLQELLSKCNPEDDKTKVTVLLATNITETHKLKPLVIGHNKNPQYFKNINVTSLPVLLLVDNAPSHTSPVENNSKKNKQQSKDNVSFTLTNITIHYLPPNTTSHIQPLDAGIIKKNATYQKLITEIETYINAIDKLLATEDVLSESEIVTMILADNEIENNTSPDPEEEEELPPPRITSTDALNALKTLIRYEEQLSDNETISQDELRKRLPLYEKM</sequence>
<dbReference type="Gene3D" id="1.10.10.60">
    <property type="entry name" value="Homeodomain-like"/>
    <property type="match status" value="1"/>
</dbReference>
<dbReference type="InterPro" id="IPR004875">
    <property type="entry name" value="DDE_SF_endonuclease_dom"/>
</dbReference>
<dbReference type="InterPro" id="IPR006600">
    <property type="entry name" value="HTH_CenpB_DNA-bd_dom"/>
</dbReference>
<dbReference type="GO" id="GO:0005634">
    <property type="term" value="C:nucleus"/>
    <property type="evidence" value="ECO:0007669"/>
    <property type="project" value="TreeGrafter"/>
</dbReference>
<keyword evidence="5" id="KW-1185">Reference proteome</keyword>
<feature type="non-terminal residue" evidence="4">
    <location>
        <position position="285"/>
    </location>
</feature>
<keyword evidence="1" id="KW-0238">DNA-binding</keyword>
<dbReference type="Pfam" id="PF03221">
    <property type="entry name" value="HTH_Tnp_Tc5"/>
    <property type="match status" value="1"/>
</dbReference>
<feature type="non-terminal residue" evidence="4">
    <location>
        <position position="1"/>
    </location>
</feature>
<feature type="domain" description="HTH CENPB-type" evidence="3">
    <location>
        <begin position="1"/>
        <end position="50"/>
    </location>
</feature>
<organism evidence="4 5">
    <name type="scientific">Diversispora eburnea</name>
    <dbReference type="NCBI Taxonomy" id="1213867"/>
    <lineage>
        <taxon>Eukaryota</taxon>
        <taxon>Fungi</taxon>
        <taxon>Fungi incertae sedis</taxon>
        <taxon>Mucoromycota</taxon>
        <taxon>Glomeromycotina</taxon>
        <taxon>Glomeromycetes</taxon>
        <taxon>Diversisporales</taxon>
        <taxon>Diversisporaceae</taxon>
        <taxon>Diversispora</taxon>
    </lineage>
</organism>
<evidence type="ECO:0000256" key="2">
    <source>
        <dbReference type="SAM" id="MobiDB-lite"/>
    </source>
</evidence>
<proteinExistence type="predicted"/>
<reference evidence="4" key="1">
    <citation type="submission" date="2021-06" db="EMBL/GenBank/DDBJ databases">
        <authorList>
            <person name="Kallberg Y."/>
            <person name="Tangrot J."/>
            <person name="Rosling A."/>
        </authorList>
    </citation>
    <scope>NUCLEOTIDE SEQUENCE</scope>
    <source>
        <strain evidence="4">AZ414A</strain>
    </source>
</reference>
<gene>
    <name evidence="4" type="ORF">DEBURN_LOCUS10330</name>
</gene>
<dbReference type="Pfam" id="PF03184">
    <property type="entry name" value="DDE_1"/>
    <property type="match status" value="2"/>
</dbReference>